<name>A0ACC3NU66_9PEZI</name>
<proteinExistence type="predicted"/>
<accession>A0ACC3NU66</accession>
<reference evidence="1" key="1">
    <citation type="submission" date="2023-07" db="EMBL/GenBank/DDBJ databases">
        <title>Black Yeasts Isolated from many extreme environments.</title>
        <authorList>
            <person name="Coleine C."/>
            <person name="Stajich J.E."/>
            <person name="Selbmann L."/>
        </authorList>
    </citation>
    <scope>NUCLEOTIDE SEQUENCE</scope>
    <source>
        <strain evidence="1">CCFEE 5714</strain>
    </source>
</reference>
<gene>
    <name evidence="1" type="ORF">LTR37_002134</name>
</gene>
<evidence type="ECO:0000313" key="1">
    <source>
        <dbReference type="EMBL" id="KAK3722988.1"/>
    </source>
</evidence>
<sequence>MAEMASMAPTSAGQYHWVSEFAPPSAQKFLSYISGWLSALGWQANIAVTSYVAANLILASAGFYNGYVVSEWHQTLFMIGLCLLAISFNAFAAKHLPLLEGVLLFFLVIGFFAVMIPLWVLAPKVSAKEVFTTFENFGEWPTIGTACIVGVLASAGAFIGADSAVHLSEEVKNASVTVPRVMFFTVLLNGAFGLVSITTYVSCIQSVENQIAGSEAAFPFMEVFEVATGSKAGAIGMTVPFIVIAFSMCLNSVAAGSRQGWAFARDEGFPFSGWLSRIRVVRDTPLPINAMICTMFIAIVLALINLGGGAAFNSIAGLISGAIGLTYALSIGCVLWRRLFGAPLPHARWSLGWLGLPFNVVGFFFELFVTVMSFFPLPAHVTVLSMNWGIAMFGGVAVLCTINYIVHARKVYTGPVVHIKHD</sequence>
<protein>
    <submittedName>
        <fullName evidence="1">Uncharacterized protein</fullName>
    </submittedName>
</protein>
<comment type="caution">
    <text evidence="1">The sequence shown here is derived from an EMBL/GenBank/DDBJ whole genome shotgun (WGS) entry which is preliminary data.</text>
</comment>
<organism evidence="1 2">
    <name type="scientific">Vermiconidia calcicola</name>
    <dbReference type="NCBI Taxonomy" id="1690605"/>
    <lineage>
        <taxon>Eukaryota</taxon>
        <taxon>Fungi</taxon>
        <taxon>Dikarya</taxon>
        <taxon>Ascomycota</taxon>
        <taxon>Pezizomycotina</taxon>
        <taxon>Dothideomycetes</taxon>
        <taxon>Dothideomycetidae</taxon>
        <taxon>Mycosphaerellales</taxon>
        <taxon>Extremaceae</taxon>
        <taxon>Vermiconidia</taxon>
    </lineage>
</organism>
<dbReference type="EMBL" id="JAUTXU010000011">
    <property type="protein sequence ID" value="KAK3722988.1"/>
    <property type="molecule type" value="Genomic_DNA"/>
</dbReference>
<keyword evidence="2" id="KW-1185">Reference proteome</keyword>
<evidence type="ECO:0000313" key="2">
    <source>
        <dbReference type="Proteomes" id="UP001281147"/>
    </source>
</evidence>
<dbReference type="Proteomes" id="UP001281147">
    <property type="component" value="Unassembled WGS sequence"/>
</dbReference>